<feature type="region of interest" description="Disordered" evidence="1">
    <location>
        <begin position="433"/>
        <end position="466"/>
    </location>
</feature>
<dbReference type="PANTHER" id="PTHR14296:SF3">
    <property type="entry name" value="DIKAR, ISOFORM F"/>
    <property type="match status" value="1"/>
</dbReference>
<accession>A0A8H7RVI9</accession>
<dbReference type="GO" id="GO:0006355">
    <property type="term" value="P:regulation of DNA-templated transcription"/>
    <property type="evidence" value="ECO:0007669"/>
    <property type="project" value="InterPro"/>
</dbReference>
<feature type="compositionally biased region" description="Basic and acidic residues" evidence="1">
    <location>
        <begin position="379"/>
        <end position="395"/>
    </location>
</feature>
<evidence type="ECO:0000313" key="2">
    <source>
        <dbReference type="EMBL" id="KAG2218564.1"/>
    </source>
</evidence>
<dbReference type="InterPro" id="IPR028938">
    <property type="entry name" value="Rsf1-like"/>
</dbReference>
<feature type="region of interest" description="Disordered" evidence="1">
    <location>
        <begin position="379"/>
        <end position="398"/>
    </location>
</feature>
<feature type="region of interest" description="Disordered" evidence="1">
    <location>
        <begin position="1"/>
        <end position="62"/>
    </location>
</feature>
<reference evidence="2 3" key="1">
    <citation type="submission" date="2020-12" db="EMBL/GenBank/DDBJ databases">
        <title>Metabolic potential, ecology and presence of endohyphal bacteria is reflected in genomic diversity of Mucoromycotina.</title>
        <authorList>
            <person name="Muszewska A."/>
            <person name="Okrasinska A."/>
            <person name="Steczkiewicz K."/>
            <person name="Drgas O."/>
            <person name="Orlowska M."/>
            <person name="Perlinska-Lenart U."/>
            <person name="Aleksandrzak-Piekarczyk T."/>
            <person name="Szatraj K."/>
            <person name="Zielenkiewicz U."/>
            <person name="Pilsyk S."/>
            <person name="Malc E."/>
            <person name="Mieczkowski P."/>
            <person name="Kruszewska J.S."/>
            <person name="Biernat P."/>
            <person name="Pawlowska J."/>
        </authorList>
    </citation>
    <scope>NUCLEOTIDE SEQUENCE [LARGE SCALE GENOMIC DNA]</scope>
    <source>
        <strain evidence="2 3">CBS 142.35</strain>
    </source>
</reference>
<dbReference type="EMBL" id="JAEPRB010000223">
    <property type="protein sequence ID" value="KAG2218564.1"/>
    <property type="molecule type" value="Genomic_DNA"/>
</dbReference>
<evidence type="ECO:0000313" key="3">
    <source>
        <dbReference type="Proteomes" id="UP000646827"/>
    </source>
</evidence>
<feature type="compositionally biased region" description="Low complexity" evidence="1">
    <location>
        <begin position="20"/>
        <end position="35"/>
    </location>
</feature>
<dbReference type="AlphaFoldDB" id="A0A8H7RVI9"/>
<dbReference type="Proteomes" id="UP000646827">
    <property type="component" value="Unassembled WGS sequence"/>
</dbReference>
<feature type="compositionally biased region" description="Basic residues" evidence="1">
    <location>
        <begin position="1"/>
        <end position="19"/>
    </location>
</feature>
<dbReference type="PANTHER" id="PTHR14296">
    <property type="entry name" value="REMODELING AND SPACING FACTOR 1"/>
    <property type="match status" value="1"/>
</dbReference>
<evidence type="ECO:0008006" key="4">
    <source>
        <dbReference type="Google" id="ProtNLM"/>
    </source>
</evidence>
<organism evidence="2 3">
    <name type="scientific">Circinella minor</name>
    <dbReference type="NCBI Taxonomy" id="1195481"/>
    <lineage>
        <taxon>Eukaryota</taxon>
        <taxon>Fungi</taxon>
        <taxon>Fungi incertae sedis</taxon>
        <taxon>Mucoromycota</taxon>
        <taxon>Mucoromycotina</taxon>
        <taxon>Mucoromycetes</taxon>
        <taxon>Mucorales</taxon>
        <taxon>Lichtheimiaceae</taxon>
        <taxon>Circinella</taxon>
    </lineage>
</organism>
<name>A0A8H7RVI9_9FUNG</name>
<evidence type="ECO:0000256" key="1">
    <source>
        <dbReference type="SAM" id="MobiDB-lite"/>
    </source>
</evidence>
<dbReference type="GO" id="GO:0031213">
    <property type="term" value="C:RSF complex"/>
    <property type="evidence" value="ECO:0007669"/>
    <property type="project" value="InterPro"/>
</dbReference>
<comment type="caution">
    <text evidence="2">The sequence shown here is derived from an EMBL/GenBank/DDBJ whole genome shotgun (WGS) entry which is preliminary data.</text>
</comment>
<gene>
    <name evidence="2" type="ORF">INT45_006325</name>
</gene>
<sequence>MAANKSLKKTNRSTNKKKITPTTKVTKTTKTNKLNGTKKKAAPTTKTPTKPTPPSISVTDASSPEQILHSSWKFLYCYQFLSLFRSYLKLPAITIGSLENALTVAKPTPTLARSQGSFLAEEINNRLVLDNTTKANQIDNTPHQLLEQTFTVLLKHIQSRQTNTSNWHGHLYDYLLDHDDHDDISLTESKENWTLYDLTVPEKIRVLKSLIDDMEKTDQMMKLRGDITPENLRLVHIGEDSEGWRYYMFDNVRLYRELPLPHKKGMPQLNGADYTFELVCDDTIENWQACIDRFSAKTRNHNEKALRLEIHEIAPKVIETLEAQLAAKVREQAKLEKLRKLEEMPRKRSRRLEIKEDELTKRRRINEVERQRIALERQEREETKKREQEQKHLEQEQMIQTETDLKNYTYELITSKIDEAVARQEEKLFSLSSPADSLTMEDNNDNDNNDNAMSLRKQQRRTSPMVQTTPEIAFLQELRGILRKSAPEEERLEKMRGWASLLDQDNVVTIQKGSNRGAPLVIGQGLILEGNGVSGDLTSPLLKNILRVYLSTIPKETNDTGLDVKDIRKKLLLDRYRADERASGLENFIQDLDLLLPYESERIDTISPQKRAADILVHIFQKP</sequence>
<keyword evidence="3" id="KW-1185">Reference proteome</keyword>
<protein>
    <recommendedName>
        <fullName evidence="4">WHIM1 domain-containing protein</fullName>
    </recommendedName>
</protein>
<dbReference type="OrthoDB" id="303107at2759"/>
<proteinExistence type="predicted"/>